<keyword evidence="9 14" id="KW-0547">Nucleotide-binding</keyword>
<comment type="pathway">
    <text evidence="3 14 15">Cofactor biosynthesis; coenzyme A biosynthesis; CoA from (R)-pantothenate: step 1/5.</text>
</comment>
<comment type="similarity">
    <text evidence="4 14 15">Belongs to the prokaryotic pantothenate kinase family.</text>
</comment>
<evidence type="ECO:0000256" key="14">
    <source>
        <dbReference type="HAMAP-Rule" id="MF_00215"/>
    </source>
</evidence>
<evidence type="ECO:0000256" key="15">
    <source>
        <dbReference type="RuleBase" id="RU003530"/>
    </source>
</evidence>
<dbReference type="Pfam" id="PF00485">
    <property type="entry name" value="PRK"/>
    <property type="match status" value="1"/>
</dbReference>
<evidence type="ECO:0000256" key="3">
    <source>
        <dbReference type="ARBA" id="ARBA00005225"/>
    </source>
</evidence>
<protein>
    <recommendedName>
        <fullName evidence="6 14">Pantothenate kinase</fullName>
        <ecNumber evidence="5 14">2.7.1.33</ecNumber>
    </recommendedName>
    <alternativeName>
        <fullName evidence="13 14">Pantothenic acid kinase</fullName>
    </alternativeName>
</protein>
<dbReference type="Gene3D" id="3.40.50.300">
    <property type="entry name" value="P-loop containing nucleotide triphosphate hydrolases"/>
    <property type="match status" value="1"/>
</dbReference>
<evidence type="ECO:0000256" key="5">
    <source>
        <dbReference type="ARBA" id="ARBA00012102"/>
    </source>
</evidence>
<feature type="binding site" evidence="14">
    <location>
        <begin position="91"/>
        <end position="98"/>
    </location>
    <ligand>
        <name>ATP</name>
        <dbReference type="ChEBI" id="CHEBI:30616"/>
    </ligand>
</feature>
<evidence type="ECO:0000256" key="11">
    <source>
        <dbReference type="ARBA" id="ARBA00022840"/>
    </source>
</evidence>
<keyword evidence="11 14" id="KW-0067">ATP-binding</keyword>
<accession>A0ABU1ISR6</accession>
<evidence type="ECO:0000256" key="12">
    <source>
        <dbReference type="ARBA" id="ARBA00022993"/>
    </source>
</evidence>
<reference evidence="17 18" key="1">
    <citation type="submission" date="2023-07" db="EMBL/GenBank/DDBJ databases">
        <title>Genomic Encyclopedia of Type Strains, Phase IV (KMG-IV): sequencing the most valuable type-strain genomes for metagenomic binning, comparative biology and taxonomic classification.</title>
        <authorList>
            <person name="Goeker M."/>
        </authorList>
    </citation>
    <scope>NUCLEOTIDE SEQUENCE [LARGE SCALE GENOMIC DNA]</scope>
    <source>
        <strain evidence="17 18">DSM 22170</strain>
    </source>
</reference>
<dbReference type="Proteomes" id="UP001185028">
    <property type="component" value="Unassembled WGS sequence"/>
</dbReference>
<comment type="subcellular location">
    <subcellularLocation>
        <location evidence="2 14 15">Cytoplasm</location>
    </subcellularLocation>
</comment>
<proteinExistence type="inferred from homology"/>
<dbReference type="NCBIfam" id="TIGR00554">
    <property type="entry name" value="panK_bact"/>
    <property type="match status" value="1"/>
</dbReference>
<evidence type="ECO:0000313" key="18">
    <source>
        <dbReference type="Proteomes" id="UP001185028"/>
    </source>
</evidence>
<dbReference type="InterPro" id="IPR004566">
    <property type="entry name" value="PanK"/>
</dbReference>
<evidence type="ECO:0000256" key="8">
    <source>
        <dbReference type="ARBA" id="ARBA00022679"/>
    </source>
</evidence>
<dbReference type="CDD" id="cd02025">
    <property type="entry name" value="PanK"/>
    <property type="match status" value="1"/>
</dbReference>
<dbReference type="GO" id="GO:0004594">
    <property type="term" value="F:pantothenate kinase activity"/>
    <property type="evidence" value="ECO:0007669"/>
    <property type="project" value="UniProtKB-EC"/>
</dbReference>
<comment type="caution">
    <text evidence="17">The sequence shown here is derived from an EMBL/GenBank/DDBJ whole genome shotgun (WGS) entry which is preliminary data.</text>
</comment>
<comment type="catalytic activity">
    <reaction evidence="1 14 15">
        <text>(R)-pantothenate + ATP = (R)-4'-phosphopantothenate + ADP + H(+)</text>
        <dbReference type="Rhea" id="RHEA:16373"/>
        <dbReference type="ChEBI" id="CHEBI:10986"/>
        <dbReference type="ChEBI" id="CHEBI:15378"/>
        <dbReference type="ChEBI" id="CHEBI:29032"/>
        <dbReference type="ChEBI" id="CHEBI:30616"/>
        <dbReference type="ChEBI" id="CHEBI:456216"/>
        <dbReference type="EC" id="2.7.1.33"/>
    </reaction>
</comment>
<dbReference type="InterPro" id="IPR027417">
    <property type="entry name" value="P-loop_NTPase"/>
</dbReference>
<evidence type="ECO:0000256" key="7">
    <source>
        <dbReference type="ARBA" id="ARBA00022490"/>
    </source>
</evidence>
<evidence type="ECO:0000256" key="1">
    <source>
        <dbReference type="ARBA" id="ARBA00001206"/>
    </source>
</evidence>
<keyword evidence="18" id="KW-1185">Reference proteome</keyword>
<evidence type="ECO:0000256" key="13">
    <source>
        <dbReference type="ARBA" id="ARBA00032866"/>
    </source>
</evidence>
<evidence type="ECO:0000256" key="2">
    <source>
        <dbReference type="ARBA" id="ARBA00004496"/>
    </source>
</evidence>
<dbReference type="SUPFAM" id="SSF52540">
    <property type="entry name" value="P-loop containing nucleoside triphosphate hydrolases"/>
    <property type="match status" value="1"/>
</dbReference>
<keyword evidence="10 14" id="KW-0418">Kinase</keyword>
<evidence type="ECO:0000313" key="17">
    <source>
        <dbReference type="EMBL" id="MDR6242256.1"/>
    </source>
</evidence>
<organism evidence="17 18">
    <name type="scientific">Paenibacillus hunanensis</name>
    <dbReference type="NCBI Taxonomy" id="539262"/>
    <lineage>
        <taxon>Bacteria</taxon>
        <taxon>Bacillati</taxon>
        <taxon>Bacillota</taxon>
        <taxon>Bacilli</taxon>
        <taxon>Bacillales</taxon>
        <taxon>Paenibacillaceae</taxon>
        <taxon>Paenibacillus</taxon>
    </lineage>
</organism>
<evidence type="ECO:0000259" key="16">
    <source>
        <dbReference type="Pfam" id="PF00485"/>
    </source>
</evidence>
<keyword evidence="12 14" id="KW-0173">Coenzyme A biosynthesis</keyword>
<evidence type="ECO:0000256" key="6">
    <source>
        <dbReference type="ARBA" id="ARBA00015080"/>
    </source>
</evidence>
<name>A0ABU1ISR6_9BACL</name>
<dbReference type="PANTHER" id="PTHR10285">
    <property type="entry name" value="URIDINE KINASE"/>
    <property type="match status" value="1"/>
</dbReference>
<keyword evidence="8 14" id="KW-0808">Transferase</keyword>
<dbReference type="RefSeq" id="WP_188774737.1">
    <property type="nucleotide sequence ID" value="NZ_BMMB01000003.1"/>
</dbReference>
<keyword evidence="7 14" id="KW-0963">Cytoplasm</keyword>
<dbReference type="HAMAP" id="MF_00215">
    <property type="entry name" value="Pantothen_kinase_1"/>
    <property type="match status" value="1"/>
</dbReference>
<dbReference type="EMBL" id="JAVDQH010000001">
    <property type="protein sequence ID" value="MDR6242256.1"/>
    <property type="molecule type" value="Genomic_DNA"/>
</dbReference>
<feature type="domain" description="Phosphoribulokinase/uridine kinase" evidence="16">
    <location>
        <begin position="86"/>
        <end position="225"/>
    </location>
</feature>
<dbReference type="InterPro" id="IPR006083">
    <property type="entry name" value="PRK/URK"/>
</dbReference>
<dbReference type="PIRSF" id="PIRSF000545">
    <property type="entry name" value="Pantothenate_kin"/>
    <property type="match status" value="1"/>
</dbReference>
<sequence>MKRYSPYIEFNRQNWASLSDSHTPLPLTEQELEQLKGLNEHVSLQEVQEIYLPLTHLIHLYVGASQQLHQLTGSFLHIQAPKTPFIIGIAGSVAVGKSTTARLLQTLLSRWHTHRKVDLVTTDGFLYPNAVLEKHNIMNRKGFPESYDIKRLIRFMGDVKSGKPQVRAPQYSHLTYDVLKDQETIIQTPDILIVEGINVLQVKKETPLFVSDFFDFSIFIDADEQDIARWYIERFQLLRQTAFQNPDSYFHGRFSNLSEEEADAAAKHTWKTINARNLHENILPTRERAQLILKKEADHSIQNIFLRKL</sequence>
<gene>
    <name evidence="14" type="primary">coaA</name>
    <name evidence="17" type="ORF">JOC58_000140</name>
</gene>
<evidence type="ECO:0000256" key="4">
    <source>
        <dbReference type="ARBA" id="ARBA00006087"/>
    </source>
</evidence>
<evidence type="ECO:0000256" key="10">
    <source>
        <dbReference type="ARBA" id="ARBA00022777"/>
    </source>
</evidence>
<evidence type="ECO:0000256" key="9">
    <source>
        <dbReference type="ARBA" id="ARBA00022741"/>
    </source>
</evidence>
<dbReference type="EC" id="2.7.1.33" evidence="5 14"/>